<accession>A0A8J5X841</accession>
<dbReference type="EMBL" id="JAGTXO010000054">
    <property type="protein sequence ID" value="KAG8458308.1"/>
    <property type="molecule type" value="Genomic_DNA"/>
</dbReference>
<name>A0A8J5X841_DIALT</name>
<feature type="region of interest" description="Disordered" evidence="1">
    <location>
        <begin position="1"/>
        <end position="62"/>
    </location>
</feature>
<feature type="compositionally biased region" description="Low complexity" evidence="1">
    <location>
        <begin position="481"/>
        <end position="502"/>
    </location>
</feature>
<organism evidence="2 3">
    <name type="scientific">Diacronema lutheri</name>
    <name type="common">Unicellular marine alga</name>
    <name type="synonym">Monochrysis lutheri</name>
    <dbReference type="NCBI Taxonomy" id="2081491"/>
    <lineage>
        <taxon>Eukaryota</taxon>
        <taxon>Haptista</taxon>
        <taxon>Haptophyta</taxon>
        <taxon>Pavlovophyceae</taxon>
        <taxon>Pavlovales</taxon>
        <taxon>Pavlovaceae</taxon>
        <taxon>Diacronema</taxon>
    </lineage>
</organism>
<dbReference type="Gene3D" id="1.25.10.10">
    <property type="entry name" value="Leucine-rich Repeat Variant"/>
    <property type="match status" value="1"/>
</dbReference>
<dbReference type="GO" id="GO:0003729">
    <property type="term" value="F:mRNA binding"/>
    <property type="evidence" value="ECO:0007669"/>
    <property type="project" value="TreeGrafter"/>
</dbReference>
<proteinExistence type="predicted"/>
<feature type="compositionally biased region" description="Basic residues" evidence="1">
    <location>
        <begin position="713"/>
        <end position="722"/>
    </location>
</feature>
<feature type="region of interest" description="Disordered" evidence="1">
    <location>
        <begin position="700"/>
        <end position="737"/>
    </location>
</feature>
<dbReference type="OrthoDB" id="497380at2759"/>
<feature type="compositionally biased region" description="Gly residues" evidence="1">
    <location>
        <begin position="644"/>
        <end position="654"/>
    </location>
</feature>
<dbReference type="PANTHER" id="PTHR13389">
    <property type="entry name" value="PUMILIO HOMOLOG 3"/>
    <property type="match status" value="1"/>
</dbReference>
<dbReference type="AlphaFoldDB" id="A0A8J5X841"/>
<feature type="compositionally biased region" description="Basic and acidic residues" evidence="1">
    <location>
        <begin position="21"/>
        <end position="31"/>
    </location>
</feature>
<evidence type="ECO:0008006" key="4">
    <source>
        <dbReference type="Google" id="ProtNLM"/>
    </source>
</evidence>
<dbReference type="InterPro" id="IPR011989">
    <property type="entry name" value="ARM-like"/>
</dbReference>
<protein>
    <recommendedName>
        <fullName evidence="4">PUM-HD domain-containing protein</fullName>
    </recommendedName>
</protein>
<feature type="compositionally biased region" description="Low complexity" evidence="1">
    <location>
        <begin position="52"/>
        <end position="62"/>
    </location>
</feature>
<feature type="region of interest" description="Disordered" evidence="1">
    <location>
        <begin position="544"/>
        <end position="586"/>
    </location>
</feature>
<comment type="caution">
    <text evidence="2">The sequence shown here is derived from an EMBL/GenBank/DDBJ whole genome shotgun (WGS) entry which is preliminary data.</text>
</comment>
<dbReference type="InterPro" id="IPR040059">
    <property type="entry name" value="PUM3"/>
</dbReference>
<evidence type="ECO:0000313" key="3">
    <source>
        <dbReference type="Proteomes" id="UP000751190"/>
    </source>
</evidence>
<dbReference type="GO" id="GO:0005730">
    <property type="term" value="C:nucleolus"/>
    <property type="evidence" value="ECO:0007669"/>
    <property type="project" value="TreeGrafter"/>
</dbReference>
<dbReference type="Proteomes" id="UP000751190">
    <property type="component" value="Unassembled WGS sequence"/>
</dbReference>
<dbReference type="SUPFAM" id="SSF48371">
    <property type="entry name" value="ARM repeat"/>
    <property type="match status" value="1"/>
</dbReference>
<dbReference type="GO" id="GO:0006417">
    <property type="term" value="P:regulation of translation"/>
    <property type="evidence" value="ECO:0007669"/>
    <property type="project" value="TreeGrafter"/>
</dbReference>
<evidence type="ECO:0000313" key="2">
    <source>
        <dbReference type="EMBL" id="KAG8458308.1"/>
    </source>
</evidence>
<dbReference type="PANTHER" id="PTHR13389:SF0">
    <property type="entry name" value="PUMILIO HOMOLOG 3"/>
    <property type="match status" value="1"/>
</dbReference>
<dbReference type="InterPro" id="IPR016024">
    <property type="entry name" value="ARM-type_fold"/>
</dbReference>
<feature type="region of interest" description="Disordered" evidence="1">
    <location>
        <begin position="637"/>
        <end position="667"/>
    </location>
</feature>
<feature type="compositionally biased region" description="Low complexity" evidence="1">
    <location>
        <begin position="548"/>
        <end position="582"/>
    </location>
</feature>
<feature type="region of interest" description="Disordered" evidence="1">
    <location>
        <begin position="481"/>
        <end position="509"/>
    </location>
</feature>
<reference evidence="2" key="1">
    <citation type="submission" date="2021-05" db="EMBL/GenBank/DDBJ databases">
        <title>The genome of the haptophyte Pavlova lutheri (Diacronema luteri, Pavlovales) - a model for lipid biosynthesis in eukaryotic algae.</title>
        <authorList>
            <person name="Hulatt C.J."/>
            <person name="Posewitz M.C."/>
        </authorList>
    </citation>
    <scope>NUCLEOTIDE SEQUENCE</scope>
    <source>
        <strain evidence="2">NIVA-4/92</strain>
    </source>
</reference>
<gene>
    <name evidence="2" type="ORF">KFE25_005155</name>
</gene>
<feature type="compositionally biased region" description="Basic and acidic residues" evidence="1">
    <location>
        <begin position="1"/>
        <end position="13"/>
    </location>
</feature>
<feature type="compositionally biased region" description="Low complexity" evidence="1">
    <location>
        <begin position="723"/>
        <end position="732"/>
    </location>
</feature>
<keyword evidence="3" id="KW-1185">Reference proteome</keyword>
<sequence length="836" mass="83200">MGKLRDQKRDVRFGRKGPAADAKKMGKAARDKPKHTKHSLFEPAAAAGGGAAARTGAAKPAAKRAAVVGKGVKRALDDAAAATMPSAAADTAAVAPTNARKAAARARLASAGAKAPPSAPRERKALVKRVLPLWEQIRDAKTPTAQREALIADVLRELNATLTQVCGKHDAARVVQSCYKFGTPEQRERLVGALISGDGGGGGGAGSGAGGPLELARSHYGHKVLLAVLRRGTREHRAALCAALAPHAAALAVHREGALILEAAHTAAADKPTRVSMYRALWGREYALFGEAAAGGAESARALCAAAQADARAAAPHSAAANASVARRLALATALTELALRAAEKGTLGCSLVQRAAAEALVLGSARARAELAAALIPSVVDILHAPAGALAGARALVLCGAKERKGACRALKGLVGKAARELYGCALLIALCDVTDDTVLVGKTLVGELADELAEIAAHAHAHRLLLALCVPPAPQRAQPQLAAAERARAGAPSERAARTGGAPGGGDFADEWLARRLPPELRPVAQARLDLLAAAVELPPPPAPAPAAAGAPPAGGATADADADADAGAGADAESAMAGGKKPSALRRAQLRGAVRAPLLAAIAADARRFVTDRYASSVAEAAMAALHAEHTPAGASAAAGEDGGVAEGGTRAGKKATRKGAPPLAAGADAADAAWDAAADALVDAAFAPVPMAAAGAAAGGEDGDGRGARSAKKAKKGARGAAADAADAPPTERPLFAAEANAGRVLKRLIQTDGAVGSAVGAKVLARICALAPPSCAPAELVKHGGAWVWLALLEAPSTADAARTALRPIAAEVGALSAPGCAALARALQAA</sequence>
<evidence type="ECO:0000256" key="1">
    <source>
        <dbReference type="SAM" id="MobiDB-lite"/>
    </source>
</evidence>